<dbReference type="EMBL" id="BARS01053518">
    <property type="protein sequence ID" value="GAG52093.1"/>
    <property type="molecule type" value="Genomic_DNA"/>
</dbReference>
<accession>X0YUU1</accession>
<feature type="transmembrane region" description="Helical" evidence="1">
    <location>
        <begin position="153"/>
        <end position="174"/>
    </location>
</feature>
<organism evidence="2">
    <name type="scientific">marine sediment metagenome</name>
    <dbReference type="NCBI Taxonomy" id="412755"/>
    <lineage>
        <taxon>unclassified sequences</taxon>
        <taxon>metagenomes</taxon>
        <taxon>ecological metagenomes</taxon>
    </lineage>
</organism>
<feature type="transmembrane region" description="Helical" evidence="1">
    <location>
        <begin position="7"/>
        <end position="26"/>
    </location>
</feature>
<keyword evidence="1" id="KW-0812">Transmembrane</keyword>
<dbReference type="AlphaFoldDB" id="X0YUU1"/>
<keyword evidence="1" id="KW-0472">Membrane</keyword>
<feature type="transmembrane region" description="Helical" evidence="1">
    <location>
        <begin position="126"/>
        <end position="146"/>
    </location>
</feature>
<comment type="caution">
    <text evidence="2">The sequence shown here is derived from an EMBL/GenBank/DDBJ whole genome shotgun (WGS) entry which is preliminary data.</text>
</comment>
<name>X0YUU1_9ZZZZ</name>
<proteinExistence type="predicted"/>
<evidence type="ECO:0000256" key="1">
    <source>
        <dbReference type="SAM" id="Phobius"/>
    </source>
</evidence>
<feature type="transmembrane region" description="Helical" evidence="1">
    <location>
        <begin position="194"/>
        <end position="219"/>
    </location>
</feature>
<keyword evidence="1" id="KW-1133">Transmembrane helix</keyword>
<protein>
    <submittedName>
        <fullName evidence="2">Uncharacterized protein</fullName>
    </submittedName>
</protein>
<reference evidence="2" key="1">
    <citation type="journal article" date="2014" name="Front. Microbiol.">
        <title>High frequency of phylogenetically diverse reductive dehalogenase-homologous genes in deep subseafloor sedimentary metagenomes.</title>
        <authorList>
            <person name="Kawai M."/>
            <person name="Futagami T."/>
            <person name="Toyoda A."/>
            <person name="Takaki Y."/>
            <person name="Nishi S."/>
            <person name="Hori S."/>
            <person name="Arai W."/>
            <person name="Tsubouchi T."/>
            <person name="Morono Y."/>
            <person name="Uchiyama I."/>
            <person name="Ito T."/>
            <person name="Fujiyama A."/>
            <person name="Inagaki F."/>
            <person name="Takami H."/>
        </authorList>
    </citation>
    <scope>NUCLEOTIDE SEQUENCE</scope>
    <source>
        <strain evidence="2">Expedition CK06-06</strain>
    </source>
</reference>
<sequence length="222" mass="23877">MIRNSQFAICLLSLVLVVTGYFGPWVDHKTAALTVTGFELAEFAKFFPQVQGGVVSIARELFYFPLVTVFILLGLLASRSTVRAARLIVPLFAAALLLGMLLPYSIVNSARQALTAHSPFVLDPQYTGQLALVVAGMVLTLLTPMARRFPERAWGILVALLALAGAIPALWEFALLRPLVVALYDGKEPLGPGWGLIACAAGFALLLLSGILNITWTLANLD</sequence>
<feature type="transmembrane region" description="Helical" evidence="1">
    <location>
        <begin position="61"/>
        <end position="77"/>
    </location>
</feature>
<evidence type="ECO:0000313" key="2">
    <source>
        <dbReference type="EMBL" id="GAG52093.1"/>
    </source>
</evidence>
<feature type="transmembrane region" description="Helical" evidence="1">
    <location>
        <begin position="84"/>
        <end position="106"/>
    </location>
</feature>
<gene>
    <name evidence="2" type="ORF">S01H1_79398</name>
</gene>